<dbReference type="GO" id="GO:0006261">
    <property type="term" value="P:DNA-templated DNA replication"/>
    <property type="evidence" value="ECO:0007669"/>
    <property type="project" value="TreeGrafter"/>
</dbReference>
<reference evidence="3" key="1">
    <citation type="journal article" date="2012" name="Proc. Natl. Acad. Sci. U.S.A.">
        <title>Genome sequence of the button mushroom Agaricus bisporus reveals mechanisms governing adaptation to a humic-rich ecological niche.</title>
        <authorList>
            <person name="Morin E."/>
            <person name="Kohler A."/>
            <person name="Baker A.R."/>
            <person name="Foulongne-Oriol M."/>
            <person name="Lombard V."/>
            <person name="Nagy L.G."/>
            <person name="Ohm R.A."/>
            <person name="Patyshakuliyeva A."/>
            <person name="Brun A."/>
            <person name="Aerts A.L."/>
            <person name="Bailey A.M."/>
            <person name="Billette C."/>
            <person name="Coutinho P.M."/>
            <person name="Deakin G."/>
            <person name="Doddapaneni H."/>
            <person name="Floudas D."/>
            <person name="Grimwood J."/>
            <person name="Hilden K."/>
            <person name="Kuees U."/>
            <person name="LaButti K.M."/>
            <person name="Lapidus A."/>
            <person name="Lindquist E.A."/>
            <person name="Lucas S.M."/>
            <person name="Murat C."/>
            <person name="Riley R.W."/>
            <person name="Salamov A.A."/>
            <person name="Schmutz J."/>
            <person name="Subramanian V."/>
            <person name="Woesten H.A.B."/>
            <person name="Xu J."/>
            <person name="Eastwood D.C."/>
            <person name="Foster G.D."/>
            <person name="Sonnenberg A.S."/>
            <person name="Cullen D."/>
            <person name="de Vries R.P."/>
            <person name="Lundell T."/>
            <person name="Hibbett D.S."/>
            <person name="Henrissat B."/>
            <person name="Burton K.S."/>
            <person name="Kerrigan R.W."/>
            <person name="Challen M.P."/>
            <person name="Grigoriev I.V."/>
            <person name="Martin F."/>
        </authorList>
    </citation>
    <scope>NUCLEOTIDE SEQUENCE [LARGE SCALE GENOMIC DNA]</scope>
    <source>
        <strain evidence="3">JB137-S8 / ATCC MYA-4627 / FGSC 10392</strain>
    </source>
</reference>
<gene>
    <name evidence="2" type="ORF">AGABI1DRAFT_83087</name>
</gene>
<dbReference type="InterPro" id="IPR007218">
    <property type="entry name" value="DNA_pol_delta_4"/>
</dbReference>
<dbReference type="Pfam" id="PF04081">
    <property type="entry name" value="DNA_pol_delta_4"/>
    <property type="match status" value="1"/>
</dbReference>
<dbReference type="GO" id="GO:0000731">
    <property type="term" value="P:DNA synthesis involved in DNA repair"/>
    <property type="evidence" value="ECO:0007669"/>
    <property type="project" value="InterPro"/>
</dbReference>
<evidence type="ECO:0000256" key="1">
    <source>
        <dbReference type="SAM" id="MobiDB-lite"/>
    </source>
</evidence>
<dbReference type="RefSeq" id="XP_007327489.1">
    <property type="nucleotide sequence ID" value="XM_007327427.1"/>
</dbReference>
<dbReference type="OrthoDB" id="337486at2759"/>
<accession>K5XEL2</accession>
<dbReference type="STRING" id="597362.K5XEL2"/>
<protein>
    <recommendedName>
        <fullName evidence="4">DNA polymerase delta subunit 4</fullName>
    </recommendedName>
</protein>
<feature type="region of interest" description="Disordered" evidence="1">
    <location>
        <begin position="1"/>
        <end position="81"/>
    </location>
</feature>
<dbReference type="PANTHER" id="PTHR14303">
    <property type="entry name" value="DNA POLYMERASE DELTA SUBUNIT 4"/>
    <property type="match status" value="1"/>
</dbReference>
<evidence type="ECO:0000313" key="2">
    <source>
        <dbReference type="EMBL" id="EKM81607.1"/>
    </source>
</evidence>
<feature type="compositionally biased region" description="Low complexity" evidence="1">
    <location>
        <begin position="15"/>
        <end position="28"/>
    </location>
</feature>
<organism evidence="2 3">
    <name type="scientific">Agaricus bisporus var. burnettii (strain JB137-S8 / ATCC MYA-4627 / FGSC 10392)</name>
    <name type="common">White button mushroom</name>
    <dbReference type="NCBI Taxonomy" id="597362"/>
    <lineage>
        <taxon>Eukaryota</taxon>
        <taxon>Fungi</taxon>
        <taxon>Dikarya</taxon>
        <taxon>Basidiomycota</taxon>
        <taxon>Agaricomycotina</taxon>
        <taxon>Agaricomycetes</taxon>
        <taxon>Agaricomycetidae</taxon>
        <taxon>Agaricales</taxon>
        <taxon>Agaricineae</taxon>
        <taxon>Agaricaceae</taxon>
        <taxon>Agaricus</taxon>
    </lineage>
</organism>
<dbReference type="GeneID" id="18831884"/>
<evidence type="ECO:0000313" key="3">
    <source>
        <dbReference type="Proteomes" id="UP000008493"/>
    </source>
</evidence>
<dbReference type="HOGENOM" id="CLU_077732_1_0_1"/>
<keyword evidence="3" id="KW-1185">Reference proteome</keyword>
<dbReference type="FunCoup" id="K5XEL2">
    <property type="interactions" value="78"/>
</dbReference>
<evidence type="ECO:0008006" key="4">
    <source>
        <dbReference type="Google" id="ProtNLM"/>
    </source>
</evidence>
<dbReference type="Proteomes" id="UP000008493">
    <property type="component" value="Unassembled WGS sequence"/>
</dbReference>
<proteinExistence type="predicted"/>
<dbReference type="KEGG" id="abp:AGABI1DRAFT83087"/>
<dbReference type="InParanoid" id="K5XEL2"/>
<feature type="compositionally biased region" description="Low complexity" evidence="1">
    <location>
        <begin position="51"/>
        <end position="63"/>
    </location>
</feature>
<dbReference type="AlphaFoldDB" id="K5XEL2"/>
<dbReference type="GO" id="GO:0043625">
    <property type="term" value="C:delta DNA polymerase complex"/>
    <property type="evidence" value="ECO:0007669"/>
    <property type="project" value="TreeGrafter"/>
</dbReference>
<dbReference type="GO" id="GO:0003887">
    <property type="term" value="F:DNA-directed DNA polymerase activity"/>
    <property type="evidence" value="ECO:0007669"/>
    <property type="project" value="TreeGrafter"/>
</dbReference>
<sequence>MKQGKLKFASSKHTASASGAKKALAKSKSVVRSNAEGTTDIKEEAKKISIKPRSSSNSSLPEPSKSDSNDQPSLEPLPHLNIKDPRWRKLFADAKAKRNRQPLIHCTGQNEVHQILRVFDLNYDYGPCIGVTRLERWERAQAMGLNPPLEIRDILLTSEGVADESYSECVFYGEV</sequence>
<dbReference type="EMBL" id="JH971387">
    <property type="protein sequence ID" value="EKM81607.1"/>
    <property type="molecule type" value="Genomic_DNA"/>
</dbReference>
<dbReference type="OMA" id="SVHIDHE"/>
<name>K5XEL2_AGABU</name>
<dbReference type="eggNOG" id="ENOG502SC9I">
    <property type="taxonomic scope" value="Eukaryota"/>
</dbReference>
<dbReference type="PANTHER" id="PTHR14303:SF0">
    <property type="entry name" value="DNA POLYMERASE DELTA SUBUNIT 4"/>
    <property type="match status" value="1"/>
</dbReference>